<gene>
    <name evidence="2" type="ORF">KUF71_007223</name>
</gene>
<comment type="caution">
    <text evidence="2">The sequence shown here is derived from an EMBL/GenBank/DDBJ whole genome shotgun (WGS) entry which is preliminary data.</text>
</comment>
<protein>
    <submittedName>
        <fullName evidence="2">Leucine-rich repeat and WD repeat-containing protein 1</fullName>
    </submittedName>
</protein>
<proteinExistence type="predicted"/>
<keyword evidence="3" id="KW-1185">Reference proteome</keyword>
<feature type="compositionally biased region" description="Acidic residues" evidence="1">
    <location>
        <begin position="107"/>
        <end position="117"/>
    </location>
</feature>
<dbReference type="EMBL" id="JAHWGI010000782">
    <property type="protein sequence ID" value="KAK3917751.1"/>
    <property type="molecule type" value="Genomic_DNA"/>
</dbReference>
<name>A0AAE1LF36_9NEOP</name>
<dbReference type="Proteomes" id="UP001219518">
    <property type="component" value="Unassembled WGS sequence"/>
</dbReference>
<accession>A0AAE1LF36</accession>
<feature type="non-terminal residue" evidence="2">
    <location>
        <position position="294"/>
    </location>
</feature>
<feature type="region of interest" description="Disordered" evidence="1">
    <location>
        <begin position="196"/>
        <end position="294"/>
    </location>
</feature>
<feature type="compositionally biased region" description="Polar residues" evidence="1">
    <location>
        <begin position="247"/>
        <end position="257"/>
    </location>
</feature>
<sequence length="294" mass="32457">MVVKKGYLDKDRLQFVNVEFLAEDGSVATVPLLWIRNKRIGKINDEKAVLAKCYWPPKGMKRNMARLVSTQRAPDSKTWHLHDVEILQYFSTLEEGKAELLKYSNAEGEDMNSDSSEEPLHVRREKALRVRARRERESSGSGSSEDGDYLAEGVGSLLSNTGEAPPFEKTQEDVQDVGARHDSGVMTVDDELEAILATPIDKSPRKAASPEKVAPASGSPCKQRGPQVARGQSQTPQKHNAEEESELQGTRRLTPQKGSPRKQAGAPEVRRQTPQKGGQGLPVLSKQTPKKTPL</sequence>
<dbReference type="AlphaFoldDB" id="A0AAE1LF36"/>
<organism evidence="2 3">
    <name type="scientific">Frankliniella fusca</name>
    <dbReference type="NCBI Taxonomy" id="407009"/>
    <lineage>
        <taxon>Eukaryota</taxon>
        <taxon>Metazoa</taxon>
        <taxon>Ecdysozoa</taxon>
        <taxon>Arthropoda</taxon>
        <taxon>Hexapoda</taxon>
        <taxon>Insecta</taxon>
        <taxon>Pterygota</taxon>
        <taxon>Neoptera</taxon>
        <taxon>Paraneoptera</taxon>
        <taxon>Thysanoptera</taxon>
        <taxon>Terebrantia</taxon>
        <taxon>Thripoidea</taxon>
        <taxon>Thripidae</taxon>
        <taxon>Frankliniella</taxon>
    </lineage>
</organism>
<evidence type="ECO:0000313" key="3">
    <source>
        <dbReference type="Proteomes" id="UP001219518"/>
    </source>
</evidence>
<evidence type="ECO:0000313" key="2">
    <source>
        <dbReference type="EMBL" id="KAK3917751.1"/>
    </source>
</evidence>
<reference evidence="2" key="2">
    <citation type="journal article" date="2023" name="BMC Genomics">
        <title>Pest status, molecular evolution, and epigenetic factors derived from the genome assembly of Frankliniella fusca, a thysanopteran phytovirus vector.</title>
        <authorList>
            <person name="Catto M.A."/>
            <person name="Labadie P.E."/>
            <person name="Jacobson A.L."/>
            <person name="Kennedy G.G."/>
            <person name="Srinivasan R."/>
            <person name="Hunt B.G."/>
        </authorList>
    </citation>
    <scope>NUCLEOTIDE SEQUENCE</scope>
    <source>
        <strain evidence="2">PL_HMW_Pooled</strain>
    </source>
</reference>
<feature type="region of interest" description="Disordered" evidence="1">
    <location>
        <begin position="105"/>
        <end position="176"/>
    </location>
</feature>
<reference evidence="2" key="1">
    <citation type="submission" date="2021-07" db="EMBL/GenBank/DDBJ databases">
        <authorList>
            <person name="Catto M.A."/>
            <person name="Jacobson A."/>
            <person name="Kennedy G."/>
            <person name="Labadie P."/>
            <person name="Hunt B.G."/>
            <person name="Srinivasan R."/>
        </authorList>
    </citation>
    <scope>NUCLEOTIDE SEQUENCE</scope>
    <source>
        <strain evidence="2">PL_HMW_Pooled</strain>
        <tissue evidence="2">Head</tissue>
    </source>
</reference>
<evidence type="ECO:0000256" key="1">
    <source>
        <dbReference type="SAM" id="MobiDB-lite"/>
    </source>
</evidence>
<feature type="compositionally biased region" description="Basic and acidic residues" evidence="1">
    <location>
        <begin position="118"/>
        <end position="138"/>
    </location>
</feature>